<evidence type="ECO:0000313" key="2">
    <source>
        <dbReference type="Proteomes" id="UP000601027"/>
    </source>
</evidence>
<dbReference type="Gene3D" id="3.40.50.1820">
    <property type="entry name" value="alpha/beta hydrolase"/>
    <property type="match status" value="1"/>
</dbReference>
<accession>A0ABS1XMU9</accession>
<dbReference type="InterPro" id="IPR029058">
    <property type="entry name" value="AB_hydrolase_fold"/>
</dbReference>
<reference evidence="1 2" key="1">
    <citation type="submission" date="2021-01" db="EMBL/GenBank/DDBJ databases">
        <title>Draft genome sequence of Micromonospora sp. strain STR1_7.</title>
        <authorList>
            <person name="Karlyshev A."/>
            <person name="Jawad R."/>
        </authorList>
    </citation>
    <scope>NUCLEOTIDE SEQUENCE [LARGE SCALE GENOMIC DNA]</scope>
    <source>
        <strain evidence="1 2">STR1-7</strain>
    </source>
</reference>
<sequence length="164" mass="17687">MGISGGGVLATWLVGHRPDVVHRVLLLSPLYKPNPARVPDLAVKPFTVLFGSGLAPDRVDAEGFSSAAMSQYLRIVGNVAADPKNPHLRELAVVTSPNDGFIDLQAAADIPRAIADLNDTAFAAHELPREFGIGHDVLDPEGLRGRTDGINQYYFDLYEGNERT</sequence>
<dbReference type="SUPFAM" id="SSF53474">
    <property type="entry name" value="alpha/beta-Hydrolases"/>
    <property type="match status" value="1"/>
</dbReference>
<comment type="caution">
    <text evidence="1">The sequence shown here is derived from an EMBL/GenBank/DDBJ whole genome shotgun (WGS) entry which is preliminary data.</text>
</comment>
<dbReference type="EMBL" id="JAEVHM010000002">
    <property type="protein sequence ID" value="MBM0230557.1"/>
    <property type="molecule type" value="Genomic_DNA"/>
</dbReference>
<proteinExistence type="predicted"/>
<protein>
    <submittedName>
        <fullName evidence="1">Uncharacterized protein</fullName>
    </submittedName>
</protein>
<gene>
    <name evidence="1" type="ORF">JNW91_00895</name>
</gene>
<name>A0ABS1XMU9_9ACTN</name>
<evidence type="ECO:0000313" key="1">
    <source>
        <dbReference type="EMBL" id="MBM0230557.1"/>
    </source>
</evidence>
<keyword evidence="2" id="KW-1185">Reference proteome</keyword>
<organism evidence="1 2">
    <name type="scientific">Micromonospora parastrephiae</name>
    <dbReference type="NCBI Taxonomy" id="2806101"/>
    <lineage>
        <taxon>Bacteria</taxon>
        <taxon>Bacillati</taxon>
        <taxon>Actinomycetota</taxon>
        <taxon>Actinomycetes</taxon>
        <taxon>Micromonosporales</taxon>
        <taxon>Micromonosporaceae</taxon>
        <taxon>Micromonospora</taxon>
    </lineage>
</organism>
<dbReference type="RefSeq" id="WP_203173048.1">
    <property type="nucleotide sequence ID" value="NZ_JAEVHM010000002.1"/>
</dbReference>
<dbReference type="Proteomes" id="UP000601027">
    <property type="component" value="Unassembled WGS sequence"/>
</dbReference>